<sequence length="167" mass="18326">MASIHPKATLNLPSPTTSHDRTTTEREVFIVWMKSMIMNGKGCTVFDSSDGIVYRVYLMDSGGNVLFTILKESLYEVTVWTDKTQLSYYFIQGHGGTSKSACGITKKLRGLMAELGISLGDEVLTTSVEPEFDHSLAVGLLVVSSAVCDEQVKEKKSSSGFRWGTRS</sequence>
<gene>
    <name evidence="3" type="ORF">ACJRO7_015883</name>
</gene>
<evidence type="ECO:0000256" key="1">
    <source>
        <dbReference type="ARBA" id="ARBA00005437"/>
    </source>
</evidence>
<reference evidence="3 4" key="1">
    <citation type="submission" date="2024-11" db="EMBL/GenBank/DDBJ databases">
        <title>Chromosome-level genome assembly of Eucalyptus globulus Labill. provides insights into its genome evolution.</title>
        <authorList>
            <person name="Li X."/>
        </authorList>
    </citation>
    <scope>NUCLEOTIDE SEQUENCE [LARGE SCALE GENOMIC DNA]</scope>
    <source>
        <strain evidence="3">CL2024</strain>
        <tissue evidence="3">Fresh tender leaves</tissue>
    </source>
</reference>
<dbReference type="PANTHER" id="PTHR31087">
    <property type="match status" value="1"/>
</dbReference>
<comment type="caution">
    <text evidence="3">The sequence shown here is derived from an EMBL/GenBank/DDBJ whole genome shotgun (WGS) entry which is preliminary data.</text>
</comment>
<proteinExistence type="inferred from homology"/>
<dbReference type="Pfam" id="PF04525">
    <property type="entry name" value="LOR"/>
    <property type="match status" value="1"/>
</dbReference>
<organism evidence="3 4">
    <name type="scientific">Eucalyptus globulus</name>
    <name type="common">Tasmanian blue gum</name>
    <dbReference type="NCBI Taxonomy" id="34317"/>
    <lineage>
        <taxon>Eukaryota</taxon>
        <taxon>Viridiplantae</taxon>
        <taxon>Streptophyta</taxon>
        <taxon>Embryophyta</taxon>
        <taxon>Tracheophyta</taxon>
        <taxon>Spermatophyta</taxon>
        <taxon>Magnoliopsida</taxon>
        <taxon>eudicotyledons</taxon>
        <taxon>Gunneridae</taxon>
        <taxon>Pentapetalae</taxon>
        <taxon>rosids</taxon>
        <taxon>malvids</taxon>
        <taxon>Myrtales</taxon>
        <taxon>Myrtaceae</taxon>
        <taxon>Myrtoideae</taxon>
        <taxon>Eucalypteae</taxon>
        <taxon>Eucalyptus</taxon>
    </lineage>
</organism>
<feature type="region of interest" description="Disordered" evidence="2">
    <location>
        <begin position="1"/>
        <end position="21"/>
    </location>
</feature>
<protein>
    <submittedName>
        <fullName evidence="3">Uncharacterized protein</fullName>
    </submittedName>
</protein>
<evidence type="ECO:0000313" key="3">
    <source>
        <dbReference type="EMBL" id="KAL3747011.1"/>
    </source>
</evidence>
<evidence type="ECO:0000313" key="4">
    <source>
        <dbReference type="Proteomes" id="UP001634007"/>
    </source>
</evidence>
<dbReference type="EMBL" id="JBJKBG010000003">
    <property type="protein sequence ID" value="KAL3747011.1"/>
    <property type="molecule type" value="Genomic_DNA"/>
</dbReference>
<dbReference type="Proteomes" id="UP001634007">
    <property type="component" value="Unassembled WGS sequence"/>
</dbReference>
<dbReference type="SUPFAM" id="SSF54518">
    <property type="entry name" value="Tubby C-terminal domain-like"/>
    <property type="match status" value="1"/>
</dbReference>
<dbReference type="InterPro" id="IPR025659">
    <property type="entry name" value="Tubby-like_C"/>
</dbReference>
<dbReference type="InterPro" id="IPR038595">
    <property type="entry name" value="LOR_sf"/>
</dbReference>
<name>A0ABD3LAH0_EUCGL</name>
<dbReference type="InterPro" id="IPR007612">
    <property type="entry name" value="LOR"/>
</dbReference>
<dbReference type="AlphaFoldDB" id="A0ABD3LAH0"/>
<evidence type="ECO:0000256" key="2">
    <source>
        <dbReference type="SAM" id="MobiDB-lite"/>
    </source>
</evidence>
<accession>A0ABD3LAH0</accession>
<dbReference type="Gene3D" id="2.40.160.200">
    <property type="entry name" value="LURP1-related"/>
    <property type="match status" value="1"/>
</dbReference>
<keyword evidence="4" id="KW-1185">Reference proteome</keyword>
<dbReference type="PANTHER" id="PTHR31087:SF25">
    <property type="entry name" value="TRANSLATION INITIATION FACTOR 2B FAMILY PROTEIN, PUTATIVE, EXPRESSED-RELATED"/>
    <property type="match status" value="1"/>
</dbReference>
<comment type="similarity">
    <text evidence="1">Belongs to the LOR family.</text>
</comment>